<comment type="caution">
    <text evidence="1">The sequence shown here is derived from an EMBL/GenBank/DDBJ whole genome shotgun (WGS) entry which is preliminary data.</text>
</comment>
<gene>
    <name evidence="1" type="primary">jg5036</name>
    <name evidence="1" type="ORF">PAEG_LOCUS24722</name>
</gene>
<protein>
    <submittedName>
        <fullName evidence="1">Jg5036 protein</fullName>
    </submittedName>
</protein>
<evidence type="ECO:0000313" key="2">
    <source>
        <dbReference type="Proteomes" id="UP000838756"/>
    </source>
</evidence>
<organism evidence="1 2">
    <name type="scientific">Pararge aegeria aegeria</name>
    <dbReference type="NCBI Taxonomy" id="348720"/>
    <lineage>
        <taxon>Eukaryota</taxon>
        <taxon>Metazoa</taxon>
        <taxon>Ecdysozoa</taxon>
        <taxon>Arthropoda</taxon>
        <taxon>Hexapoda</taxon>
        <taxon>Insecta</taxon>
        <taxon>Pterygota</taxon>
        <taxon>Neoptera</taxon>
        <taxon>Endopterygota</taxon>
        <taxon>Lepidoptera</taxon>
        <taxon>Glossata</taxon>
        <taxon>Ditrysia</taxon>
        <taxon>Papilionoidea</taxon>
        <taxon>Nymphalidae</taxon>
        <taxon>Satyrinae</taxon>
        <taxon>Satyrini</taxon>
        <taxon>Parargina</taxon>
        <taxon>Pararge</taxon>
    </lineage>
</organism>
<accession>A0A8S4SJ20</accession>
<reference evidence="1" key="1">
    <citation type="submission" date="2022-03" db="EMBL/GenBank/DDBJ databases">
        <authorList>
            <person name="Lindestad O."/>
        </authorList>
    </citation>
    <scope>NUCLEOTIDE SEQUENCE</scope>
</reference>
<dbReference type="EMBL" id="CAKXAJ010026267">
    <property type="protein sequence ID" value="CAH2264970.1"/>
    <property type="molecule type" value="Genomic_DNA"/>
</dbReference>
<sequence>MYLVACRRAACRAAASTRVIAGAATARDVTAPHTAYLRSAADAAPRRPRAVRGPRSASRACLPKDLLFSAARGLLEKESYLYAGDMSSPDLQATPGSQLCSSKIDHHKYIF</sequence>
<name>A0A8S4SJ20_9NEOP</name>
<dbReference type="AlphaFoldDB" id="A0A8S4SJ20"/>
<proteinExistence type="predicted"/>
<dbReference type="Proteomes" id="UP000838756">
    <property type="component" value="Unassembled WGS sequence"/>
</dbReference>
<evidence type="ECO:0000313" key="1">
    <source>
        <dbReference type="EMBL" id="CAH2264970.1"/>
    </source>
</evidence>
<keyword evidence="2" id="KW-1185">Reference proteome</keyword>